<feature type="compositionally biased region" description="Low complexity" evidence="1">
    <location>
        <begin position="274"/>
        <end position="307"/>
    </location>
</feature>
<name>A0AAD6XP26_9AGAR</name>
<reference evidence="2" key="1">
    <citation type="submission" date="2023-03" db="EMBL/GenBank/DDBJ databases">
        <title>Massive genome expansion in bonnet fungi (Mycena s.s.) driven by repeated elements and novel gene families across ecological guilds.</title>
        <authorList>
            <consortium name="Lawrence Berkeley National Laboratory"/>
            <person name="Harder C.B."/>
            <person name="Miyauchi S."/>
            <person name="Viragh M."/>
            <person name="Kuo A."/>
            <person name="Thoen E."/>
            <person name="Andreopoulos B."/>
            <person name="Lu D."/>
            <person name="Skrede I."/>
            <person name="Drula E."/>
            <person name="Henrissat B."/>
            <person name="Morin E."/>
            <person name="Kohler A."/>
            <person name="Barry K."/>
            <person name="LaButti K."/>
            <person name="Morin E."/>
            <person name="Salamov A."/>
            <person name="Lipzen A."/>
            <person name="Mereny Z."/>
            <person name="Hegedus B."/>
            <person name="Baldrian P."/>
            <person name="Stursova M."/>
            <person name="Weitz H."/>
            <person name="Taylor A."/>
            <person name="Grigoriev I.V."/>
            <person name="Nagy L.G."/>
            <person name="Martin F."/>
            <person name="Kauserud H."/>
        </authorList>
    </citation>
    <scope>NUCLEOTIDE SEQUENCE</scope>
    <source>
        <strain evidence="2">CBHHK173m</strain>
    </source>
</reference>
<evidence type="ECO:0000313" key="3">
    <source>
        <dbReference type="Proteomes" id="UP001222325"/>
    </source>
</evidence>
<sequence length="458" mass="48421">MTDDGDQRWAAHAWRARLCTRYTAWAPVSREGSSSGESLAAGGGSVGNSSGGKKGEEGREEPARGGAPPGRIGRVYELGSFSGLWAGTMLMPSEPHYTALVTAPGGAFPPGGLERDDFIAAARPVYMRIAEHHSTTGEEGMRAGWLPHGARFLPRAVLHQAGHTQVEVRVDGAAAGNGSFEAQFGYAGVGGGYGAAFGAGGLEAGGGREDAYVYETVGERGRVREGAHAEGCPGCARAEERARWRRAGGDAEMREELSGRETSSGRRSDASYESQWQATSALASLQAASPSTSSSQGPSSSSQAPASLDKHSPSSQAPTSSQDPTSASQDTTSAASQSWPEWDAPVWAEHRFADDEGWEACDGVQDVVFTGATDPRHGMAWHHYEYAGRVRPWDGLIGLVMRPDHPLPQRDRTLGLATYFISGHLVGRNTFEGSWQMSAQDVLAPSWGGSICLARGEE</sequence>
<feature type="region of interest" description="Disordered" evidence="1">
    <location>
        <begin position="28"/>
        <end position="72"/>
    </location>
</feature>
<keyword evidence="3" id="KW-1185">Reference proteome</keyword>
<dbReference type="EMBL" id="JARJCN010000026">
    <property type="protein sequence ID" value="KAJ7088524.1"/>
    <property type="molecule type" value="Genomic_DNA"/>
</dbReference>
<feature type="compositionally biased region" description="Low complexity" evidence="1">
    <location>
        <begin position="28"/>
        <end position="40"/>
    </location>
</feature>
<gene>
    <name evidence="2" type="ORF">B0H15DRAFT_292912</name>
</gene>
<feature type="compositionally biased region" description="Low complexity" evidence="1">
    <location>
        <begin position="317"/>
        <end position="338"/>
    </location>
</feature>
<feature type="compositionally biased region" description="Gly residues" evidence="1">
    <location>
        <begin position="41"/>
        <end position="52"/>
    </location>
</feature>
<dbReference type="Proteomes" id="UP001222325">
    <property type="component" value="Unassembled WGS sequence"/>
</dbReference>
<evidence type="ECO:0000313" key="2">
    <source>
        <dbReference type="EMBL" id="KAJ7088524.1"/>
    </source>
</evidence>
<accession>A0AAD6XP26</accession>
<organism evidence="2 3">
    <name type="scientific">Mycena belliarum</name>
    <dbReference type="NCBI Taxonomy" id="1033014"/>
    <lineage>
        <taxon>Eukaryota</taxon>
        <taxon>Fungi</taxon>
        <taxon>Dikarya</taxon>
        <taxon>Basidiomycota</taxon>
        <taxon>Agaricomycotina</taxon>
        <taxon>Agaricomycetes</taxon>
        <taxon>Agaricomycetidae</taxon>
        <taxon>Agaricales</taxon>
        <taxon>Marasmiineae</taxon>
        <taxon>Mycenaceae</taxon>
        <taxon>Mycena</taxon>
    </lineage>
</organism>
<evidence type="ECO:0000256" key="1">
    <source>
        <dbReference type="SAM" id="MobiDB-lite"/>
    </source>
</evidence>
<feature type="region of interest" description="Disordered" evidence="1">
    <location>
        <begin position="245"/>
        <end position="340"/>
    </location>
</feature>
<protein>
    <submittedName>
        <fullName evidence="2">Uncharacterized protein</fullName>
    </submittedName>
</protein>
<comment type="caution">
    <text evidence="2">The sequence shown here is derived from an EMBL/GenBank/DDBJ whole genome shotgun (WGS) entry which is preliminary data.</text>
</comment>
<feature type="compositionally biased region" description="Basic and acidic residues" evidence="1">
    <location>
        <begin position="245"/>
        <end position="270"/>
    </location>
</feature>
<proteinExistence type="predicted"/>
<feature type="compositionally biased region" description="Basic and acidic residues" evidence="1">
    <location>
        <begin position="53"/>
        <end position="63"/>
    </location>
</feature>
<dbReference type="AlphaFoldDB" id="A0AAD6XP26"/>